<dbReference type="GO" id="GO:0004129">
    <property type="term" value="F:cytochrome-c oxidase activity"/>
    <property type="evidence" value="ECO:0007669"/>
    <property type="project" value="UniProtKB-EC"/>
</dbReference>
<comment type="catalytic activity">
    <reaction evidence="13 15">
        <text>4 Fe(II)-[cytochrome c] + O2 + 8 H(+)(in) = 4 Fe(III)-[cytochrome c] + 2 H2O + 4 H(+)(out)</text>
        <dbReference type="Rhea" id="RHEA:11436"/>
        <dbReference type="Rhea" id="RHEA-COMP:10350"/>
        <dbReference type="Rhea" id="RHEA-COMP:14399"/>
        <dbReference type="ChEBI" id="CHEBI:15377"/>
        <dbReference type="ChEBI" id="CHEBI:15378"/>
        <dbReference type="ChEBI" id="CHEBI:15379"/>
        <dbReference type="ChEBI" id="CHEBI:29033"/>
        <dbReference type="ChEBI" id="CHEBI:29034"/>
        <dbReference type="EC" id="7.1.1.9"/>
    </reaction>
</comment>
<keyword evidence="5 14" id="KW-0812">Transmembrane</keyword>
<protein>
    <recommendedName>
        <fullName evidence="15">Cytochrome c oxidase subunit 2</fullName>
        <ecNumber evidence="15">7.1.1.9</ecNumber>
    </recommendedName>
</protein>
<evidence type="ECO:0000259" key="19">
    <source>
        <dbReference type="PROSITE" id="PS50857"/>
    </source>
</evidence>
<dbReference type="InterPro" id="IPR045187">
    <property type="entry name" value="CcO_II"/>
</dbReference>
<gene>
    <name evidence="21" type="primary">coxB</name>
    <name evidence="21" type="ORF">DI628_05235</name>
</gene>
<evidence type="ECO:0000313" key="21">
    <source>
        <dbReference type="EMBL" id="TKW62025.1"/>
    </source>
</evidence>
<comment type="cofactor">
    <cofactor evidence="15">
        <name>Cu cation</name>
        <dbReference type="ChEBI" id="CHEBI:23378"/>
    </cofactor>
    <text evidence="15">Binds a copper A center.</text>
</comment>
<evidence type="ECO:0000256" key="14">
    <source>
        <dbReference type="RuleBase" id="RU000456"/>
    </source>
</evidence>
<evidence type="ECO:0000256" key="16">
    <source>
        <dbReference type="SAM" id="MobiDB-lite"/>
    </source>
</evidence>
<dbReference type="Gene3D" id="2.60.40.420">
    <property type="entry name" value="Cupredoxins - blue copper proteins"/>
    <property type="match status" value="1"/>
</dbReference>
<sequence length="318" mass="33986">MPNVRTLLTLAAAFGLNIAVVAAALAAETIHPGGFPSPVGPVANEIGWLYNFIFVIIAVVALVVAVPVVYILWRYRREKVAKPATFSHSLTLELIWTIIPALICVAIAIFSYKGMHLIRTMPEDAMNVEVVGYQFGWDFFYPDVSEGGKHVSAPEPTADDPEVSLPNLGRQVKTLVVPVGKKVVLHVTSQDVIHAVFVPHLGVKIDAIPGRINYAWFEATEAGDWLGQCAELCGQAHGEMFFRVKAIPQAEFDVWIAEQKKSAGIADLPAPVAPVSGTFVSATTLAEQVAISPSAVPVPDATSPTTGPEAHEEGAAGH</sequence>
<keyword evidence="18" id="KW-0732">Signal</keyword>
<dbReference type="InterPro" id="IPR002429">
    <property type="entry name" value="CcO_II-like_C"/>
</dbReference>
<evidence type="ECO:0000256" key="5">
    <source>
        <dbReference type="ARBA" id="ARBA00022692"/>
    </source>
</evidence>
<evidence type="ECO:0000256" key="4">
    <source>
        <dbReference type="ARBA" id="ARBA00022660"/>
    </source>
</evidence>
<evidence type="ECO:0000256" key="3">
    <source>
        <dbReference type="ARBA" id="ARBA00022448"/>
    </source>
</evidence>
<dbReference type="InterPro" id="IPR008972">
    <property type="entry name" value="Cupredoxin"/>
</dbReference>
<keyword evidence="3 14" id="KW-0813">Transport</keyword>
<keyword evidence="21" id="KW-0560">Oxidoreductase</keyword>
<dbReference type="PANTHER" id="PTHR22888">
    <property type="entry name" value="CYTOCHROME C OXIDASE, SUBUNIT II"/>
    <property type="match status" value="1"/>
</dbReference>
<evidence type="ECO:0000256" key="1">
    <source>
        <dbReference type="ARBA" id="ARBA00004141"/>
    </source>
</evidence>
<dbReference type="InterPro" id="IPR001505">
    <property type="entry name" value="Copper_CuA"/>
</dbReference>
<dbReference type="GO" id="GO:0005886">
    <property type="term" value="C:plasma membrane"/>
    <property type="evidence" value="ECO:0007669"/>
    <property type="project" value="UniProtKB-SubCell"/>
</dbReference>
<keyword evidence="7" id="KW-1278">Translocase</keyword>
<feature type="transmembrane region" description="Helical" evidence="17">
    <location>
        <begin position="50"/>
        <end position="73"/>
    </location>
</feature>
<dbReference type="InterPro" id="IPR011759">
    <property type="entry name" value="Cyt_c_oxidase_su2_TM_dom"/>
</dbReference>
<feature type="chain" id="PRO_5026840297" description="Cytochrome c oxidase subunit 2" evidence="18">
    <location>
        <begin position="27"/>
        <end position="318"/>
    </location>
</feature>
<dbReference type="EMBL" id="VAFM01000001">
    <property type="protein sequence ID" value="TKW62025.1"/>
    <property type="molecule type" value="Genomic_DNA"/>
</dbReference>
<dbReference type="PROSITE" id="PS50999">
    <property type="entry name" value="COX2_TM"/>
    <property type="match status" value="1"/>
</dbReference>
<keyword evidence="10 15" id="KW-0186">Copper</keyword>
<feature type="region of interest" description="Disordered" evidence="16">
    <location>
        <begin position="295"/>
        <end position="318"/>
    </location>
</feature>
<evidence type="ECO:0000256" key="10">
    <source>
        <dbReference type="ARBA" id="ARBA00023008"/>
    </source>
</evidence>
<evidence type="ECO:0000256" key="12">
    <source>
        <dbReference type="ARBA" id="ARBA00024688"/>
    </source>
</evidence>
<feature type="compositionally biased region" description="Basic and acidic residues" evidence="16">
    <location>
        <begin position="309"/>
        <end position="318"/>
    </location>
</feature>
<dbReference type="PRINTS" id="PR01166">
    <property type="entry name" value="CYCOXIDASEII"/>
</dbReference>
<comment type="similarity">
    <text evidence="2 14">Belongs to the cytochrome c oxidase subunit 2 family.</text>
</comment>
<evidence type="ECO:0000256" key="2">
    <source>
        <dbReference type="ARBA" id="ARBA00007866"/>
    </source>
</evidence>
<dbReference type="GO" id="GO:0016491">
    <property type="term" value="F:oxidoreductase activity"/>
    <property type="evidence" value="ECO:0007669"/>
    <property type="project" value="UniProtKB-KW"/>
</dbReference>
<dbReference type="Gene3D" id="1.10.287.90">
    <property type="match status" value="1"/>
</dbReference>
<dbReference type="InterPro" id="IPR036257">
    <property type="entry name" value="Cyt_c_oxidase_su2_TM_sf"/>
</dbReference>
<evidence type="ECO:0000256" key="15">
    <source>
        <dbReference type="RuleBase" id="RU004024"/>
    </source>
</evidence>
<dbReference type="Pfam" id="PF00116">
    <property type="entry name" value="COX2"/>
    <property type="match status" value="1"/>
</dbReference>
<dbReference type="GO" id="GO:0005507">
    <property type="term" value="F:copper ion binding"/>
    <property type="evidence" value="ECO:0007669"/>
    <property type="project" value="InterPro"/>
</dbReference>
<keyword evidence="9 17" id="KW-1133">Transmembrane helix</keyword>
<dbReference type="Pfam" id="PF02790">
    <property type="entry name" value="COX2_TM"/>
    <property type="match status" value="1"/>
</dbReference>
<feature type="domain" description="Cytochrome oxidase subunit II copper A binding" evidence="19">
    <location>
        <begin position="123"/>
        <end position="258"/>
    </location>
</feature>
<evidence type="ECO:0000256" key="7">
    <source>
        <dbReference type="ARBA" id="ARBA00022967"/>
    </source>
</evidence>
<comment type="function">
    <text evidence="12 15">Subunits I and II form the functional core of the enzyme complex. Electrons originating in cytochrome c are transferred via heme a and Cu(A) to the binuclear center formed by heme a3 and Cu(B).</text>
</comment>
<dbReference type="SUPFAM" id="SSF81464">
    <property type="entry name" value="Cytochrome c oxidase subunit II-like, transmembrane region"/>
    <property type="match status" value="1"/>
</dbReference>
<name>A0A6N4RDE7_BLAVI</name>
<evidence type="ECO:0000259" key="20">
    <source>
        <dbReference type="PROSITE" id="PS50999"/>
    </source>
</evidence>
<keyword evidence="4 14" id="KW-0679">Respiratory chain</keyword>
<feature type="domain" description="Cytochrome oxidase subunit II transmembrane region profile" evidence="20">
    <location>
        <begin position="27"/>
        <end position="122"/>
    </location>
</feature>
<keyword evidence="8 14" id="KW-0249">Electron transport</keyword>
<dbReference type="SUPFAM" id="SSF49503">
    <property type="entry name" value="Cupredoxins"/>
    <property type="match status" value="1"/>
</dbReference>
<evidence type="ECO:0000313" key="22">
    <source>
        <dbReference type="Proteomes" id="UP000320948"/>
    </source>
</evidence>
<dbReference type="PROSITE" id="PS00078">
    <property type="entry name" value="COX2"/>
    <property type="match status" value="1"/>
</dbReference>
<proteinExistence type="inferred from homology"/>
<dbReference type="PROSITE" id="PS50857">
    <property type="entry name" value="COX2_CUA"/>
    <property type="match status" value="1"/>
</dbReference>
<evidence type="ECO:0000256" key="9">
    <source>
        <dbReference type="ARBA" id="ARBA00022989"/>
    </source>
</evidence>
<dbReference type="InterPro" id="IPR014222">
    <property type="entry name" value="Cyt_c_oxidase_su2"/>
</dbReference>
<feature type="transmembrane region" description="Helical" evidence="17">
    <location>
        <begin position="94"/>
        <end position="112"/>
    </location>
</feature>
<evidence type="ECO:0000256" key="8">
    <source>
        <dbReference type="ARBA" id="ARBA00022982"/>
    </source>
</evidence>
<evidence type="ECO:0000256" key="11">
    <source>
        <dbReference type="ARBA" id="ARBA00023136"/>
    </source>
</evidence>
<dbReference type="NCBIfam" id="TIGR02866">
    <property type="entry name" value="CoxB"/>
    <property type="match status" value="1"/>
</dbReference>
<comment type="caution">
    <text evidence="21">The sequence shown here is derived from an EMBL/GenBank/DDBJ whole genome shotgun (WGS) entry which is preliminary data.</text>
</comment>
<dbReference type="EC" id="7.1.1.9" evidence="15"/>
<keyword evidence="11 17" id="KW-0472">Membrane</keyword>
<dbReference type="Proteomes" id="UP000320948">
    <property type="component" value="Unassembled WGS sequence"/>
</dbReference>
<accession>A0A6N4RDE7</accession>
<comment type="subcellular location">
    <subcellularLocation>
        <location evidence="14">Cell membrane</location>
        <topology evidence="14">Multi-pass membrane protein</topology>
    </subcellularLocation>
    <subcellularLocation>
        <location evidence="1">Membrane</location>
        <topology evidence="1">Multi-pass membrane protein</topology>
    </subcellularLocation>
</comment>
<organism evidence="21 22">
    <name type="scientific">Blastochloris viridis</name>
    <name type="common">Rhodopseudomonas viridis</name>
    <dbReference type="NCBI Taxonomy" id="1079"/>
    <lineage>
        <taxon>Bacteria</taxon>
        <taxon>Pseudomonadati</taxon>
        <taxon>Pseudomonadota</taxon>
        <taxon>Alphaproteobacteria</taxon>
        <taxon>Hyphomicrobiales</taxon>
        <taxon>Blastochloridaceae</taxon>
        <taxon>Blastochloris</taxon>
    </lineage>
</organism>
<feature type="signal peptide" evidence="18">
    <location>
        <begin position="1"/>
        <end position="26"/>
    </location>
</feature>
<reference evidence="21 22" key="1">
    <citation type="journal article" date="2017" name="Nat. Commun.">
        <title>In situ click chemistry generation of cyclooxygenase-2 inhibitors.</title>
        <authorList>
            <person name="Bhardwaj A."/>
            <person name="Kaur J."/>
            <person name="Wuest M."/>
            <person name="Wuest F."/>
        </authorList>
    </citation>
    <scope>NUCLEOTIDE SEQUENCE [LARGE SCALE GENOMIC DNA]</scope>
    <source>
        <strain evidence="21">S2_018_000_R2_106</strain>
    </source>
</reference>
<dbReference type="PANTHER" id="PTHR22888:SF9">
    <property type="entry name" value="CYTOCHROME C OXIDASE SUBUNIT 2"/>
    <property type="match status" value="1"/>
</dbReference>
<evidence type="ECO:0000256" key="13">
    <source>
        <dbReference type="ARBA" id="ARBA00047816"/>
    </source>
</evidence>
<dbReference type="GO" id="GO:0042773">
    <property type="term" value="P:ATP synthesis coupled electron transport"/>
    <property type="evidence" value="ECO:0007669"/>
    <property type="project" value="TreeGrafter"/>
</dbReference>
<keyword evidence="6 15" id="KW-0479">Metal-binding</keyword>
<evidence type="ECO:0000256" key="6">
    <source>
        <dbReference type="ARBA" id="ARBA00022723"/>
    </source>
</evidence>
<evidence type="ECO:0000256" key="17">
    <source>
        <dbReference type="SAM" id="Phobius"/>
    </source>
</evidence>
<dbReference type="AlphaFoldDB" id="A0A6N4RDE7"/>
<evidence type="ECO:0000256" key="18">
    <source>
        <dbReference type="SAM" id="SignalP"/>
    </source>
</evidence>